<dbReference type="Pfam" id="PF14633">
    <property type="entry name" value="SH2_2"/>
    <property type="match status" value="1"/>
</dbReference>
<dbReference type="InterPro" id="IPR003029">
    <property type="entry name" value="S1_domain"/>
</dbReference>
<dbReference type="Gene3D" id="1.10.3500.10">
    <property type="entry name" value="Tex N-terminal region-like"/>
    <property type="match status" value="1"/>
</dbReference>
<feature type="region of interest" description="Disordered" evidence="7">
    <location>
        <begin position="1636"/>
        <end position="1657"/>
    </location>
</feature>
<dbReference type="InterPro" id="IPR007572">
    <property type="entry name" value="Uncharacterised_Ycf20"/>
</dbReference>
<dbReference type="InterPro" id="IPR028231">
    <property type="entry name" value="Spt6_YqgF"/>
</dbReference>
<feature type="region of interest" description="Disordered" evidence="7">
    <location>
        <begin position="123"/>
        <end position="219"/>
    </location>
</feature>
<dbReference type="InterPro" id="IPR010994">
    <property type="entry name" value="RuvA_2-like"/>
</dbReference>
<dbReference type="InterPro" id="IPR037027">
    <property type="entry name" value="YqgF/RNaseH-like_dom_sf"/>
</dbReference>
<dbReference type="InterPro" id="IPR012337">
    <property type="entry name" value="RNaseH-like_sf"/>
</dbReference>
<dbReference type="PIRSF" id="PIRSF036947">
    <property type="entry name" value="Spt6"/>
    <property type="match status" value="1"/>
</dbReference>
<feature type="compositionally biased region" description="Basic and acidic residues" evidence="7">
    <location>
        <begin position="1499"/>
        <end position="1509"/>
    </location>
</feature>
<dbReference type="InterPro" id="IPR028083">
    <property type="entry name" value="Spt6_acidic_N_dom"/>
</dbReference>
<dbReference type="Gene3D" id="2.40.50.140">
    <property type="entry name" value="Nucleic acid-binding proteins"/>
    <property type="match status" value="1"/>
</dbReference>
<dbReference type="CDD" id="cd09928">
    <property type="entry name" value="SH2_Cterm_SPT6_like"/>
    <property type="match status" value="1"/>
</dbReference>
<proteinExistence type="inferred from homology"/>
<dbReference type="InterPro" id="IPR042066">
    <property type="entry name" value="Spt6_death-like"/>
</dbReference>
<feature type="domain" description="S1 motif" evidence="9">
    <location>
        <begin position="1113"/>
        <end position="1184"/>
    </location>
</feature>
<dbReference type="InterPro" id="IPR012340">
    <property type="entry name" value="NA-bd_OB-fold"/>
</dbReference>
<dbReference type="EMBL" id="JAGKQM010000016">
    <property type="protein sequence ID" value="KAH0875138.1"/>
    <property type="molecule type" value="Genomic_DNA"/>
</dbReference>
<dbReference type="Pfam" id="PF14639">
    <property type="entry name" value="YqgF"/>
    <property type="match status" value="1"/>
</dbReference>
<keyword evidence="11" id="KW-1185">Reference proteome</keyword>
<feature type="compositionally biased region" description="Acidic residues" evidence="7">
    <location>
        <begin position="162"/>
        <end position="200"/>
    </location>
</feature>
<dbReference type="InterPro" id="IPR036860">
    <property type="entry name" value="SH2_dom_sf"/>
</dbReference>
<evidence type="ECO:0000256" key="1">
    <source>
        <dbReference type="ARBA" id="ARBA00004123"/>
    </source>
</evidence>
<dbReference type="SUPFAM" id="SSF158832">
    <property type="entry name" value="Tex N-terminal region-like"/>
    <property type="match status" value="1"/>
</dbReference>
<keyword evidence="8" id="KW-0472">Membrane</keyword>
<dbReference type="Proteomes" id="UP000824890">
    <property type="component" value="Unassembled WGS sequence"/>
</dbReference>
<dbReference type="SMART" id="SM00732">
    <property type="entry name" value="YqgFc"/>
    <property type="match status" value="1"/>
</dbReference>
<dbReference type="SUPFAM" id="SSF53098">
    <property type="entry name" value="Ribonuclease H-like"/>
    <property type="match status" value="1"/>
</dbReference>
<evidence type="ECO:0000259" key="9">
    <source>
        <dbReference type="PROSITE" id="PS50126"/>
    </source>
</evidence>
<comment type="similarity">
    <text evidence="3">Belongs to the ycf20 family.</text>
</comment>
<feature type="transmembrane region" description="Helical" evidence="8">
    <location>
        <begin position="1692"/>
        <end position="1713"/>
    </location>
</feature>
<keyword evidence="8" id="KW-1133">Transmembrane helix</keyword>
<dbReference type="Gene3D" id="1.10.150.850">
    <property type="entry name" value="Spt6, helix-hairpin-helix domain"/>
    <property type="match status" value="1"/>
</dbReference>
<organism evidence="10 11">
    <name type="scientific">Brassica napus</name>
    <name type="common">Rape</name>
    <dbReference type="NCBI Taxonomy" id="3708"/>
    <lineage>
        <taxon>Eukaryota</taxon>
        <taxon>Viridiplantae</taxon>
        <taxon>Streptophyta</taxon>
        <taxon>Embryophyta</taxon>
        <taxon>Tracheophyta</taxon>
        <taxon>Spermatophyta</taxon>
        <taxon>Magnoliopsida</taxon>
        <taxon>eudicotyledons</taxon>
        <taxon>Gunneridae</taxon>
        <taxon>Pentapetalae</taxon>
        <taxon>rosids</taxon>
        <taxon>malvids</taxon>
        <taxon>Brassicales</taxon>
        <taxon>Brassicaceae</taxon>
        <taxon>Brassiceae</taxon>
        <taxon>Brassica</taxon>
    </lineage>
</organism>
<dbReference type="InterPro" id="IPR017072">
    <property type="entry name" value="TF_Spt6"/>
</dbReference>
<dbReference type="Pfam" id="PF14632">
    <property type="entry name" value="SPT6_acidic"/>
    <property type="match status" value="1"/>
</dbReference>
<evidence type="ECO:0000313" key="11">
    <source>
        <dbReference type="Proteomes" id="UP000824890"/>
    </source>
</evidence>
<evidence type="ECO:0000256" key="8">
    <source>
        <dbReference type="SAM" id="Phobius"/>
    </source>
</evidence>
<feature type="compositionally biased region" description="Low complexity" evidence="7">
    <location>
        <begin position="1456"/>
        <end position="1466"/>
    </location>
</feature>
<dbReference type="SUPFAM" id="SSF50249">
    <property type="entry name" value="Nucleic acid-binding proteins"/>
    <property type="match status" value="1"/>
</dbReference>
<dbReference type="Gene3D" id="3.30.505.10">
    <property type="entry name" value="SH2 domain"/>
    <property type="match status" value="2"/>
</dbReference>
<evidence type="ECO:0000256" key="5">
    <source>
        <dbReference type="ARBA" id="ARBA00023242"/>
    </source>
</evidence>
<feature type="compositionally biased region" description="Acidic residues" evidence="7">
    <location>
        <begin position="42"/>
        <end position="78"/>
    </location>
</feature>
<dbReference type="SUPFAM" id="SSF47781">
    <property type="entry name" value="RuvA domain 2-like"/>
    <property type="match status" value="2"/>
</dbReference>
<dbReference type="InterPro" id="IPR023323">
    <property type="entry name" value="Tex-like_dom_sf"/>
</dbReference>
<evidence type="ECO:0000256" key="3">
    <source>
        <dbReference type="ARBA" id="ARBA00009846"/>
    </source>
</evidence>
<evidence type="ECO:0000256" key="6">
    <source>
        <dbReference type="PIRNR" id="PIRNR036947"/>
    </source>
</evidence>
<feature type="compositionally biased region" description="Acidic residues" evidence="7">
    <location>
        <begin position="17"/>
        <end position="30"/>
    </location>
</feature>
<feature type="region of interest" description="Disordered" evidence="7">
    <location>
        <begin position="1441"/>
        <end position="1593"/>
    </location>
</feature>
<dbReference type="InterPro" id="IPR035019">
    <property type="entry name" value="Spt6_SH2_N"/>
</dbReference>
<comment type="subcellular location">
    <subcellularLocation>
        <location evidence="1 6">Nucleus</location>
    </subcellularLocation>
</comment>
<reference evidence="10 11" key="1">
    <citation type="submission" date="2021-05" db="EMBL/GenBank/DDBJ databases">
        <title>Genome Assembly of Synthetic Allotetraploid Brassica napus Reveals Homoeologous Exchanges between Subgenomes.</title>
        <authorList>
            <person name="Davis J.T."/>
        </authorList>
    </citation>
    <scope>NUCLEOTIDE SEQUENCE [LARGE SCALE GENOMIC DNA]</scope>
    <source>
        <strain evidence="11">cv. Da-Ae</strain>
        <tissue evidence="10">Seedling</tissue>
    </source>
</reference>
<dbReference type="InterPro" id="IPR041692">
    <property type="entry name" value="HHH_9"/>
</dbReference>
<dbReference type="SUPFAM" id="SSF55550">
    <property type="entry name" value="SH2 domain"/>
    <property type="match status" value="2"/>
</dbReference>
<dbReference type="SMART" id="SM00316">
    <property type="entry name" value="S1"/>
    <property type="match status" value="1"/>
</dbReference>
<dbReference type="Gene3D" id="1.10.10.2740">
    <property type="entry name" value="Spt6, Death-like domain"/>
    <property type="match status" value="1"/>
</dbReference>
<dbReference type="InterPro" id="IPR035420">
    <property type="entry name" value="Spt6_SH2"/>
</dbReference>
<dbReference type="InterPro" id="IPR023319">
    <property type="entry name" value="Tex-like_HTH_dom_sf"/>
</dbReference>
<sequence>MSKKFNTGIIMSRNVVSDEEDDHELEDEDGEPVHADPVGNADNDDDDEEEEEGEDEYENDGFIVGDEEEEEEEDDEEEEKKNSDEERQKKKKKRRKMDEDLDEDDYLLLQDNDVKFQKRKFKRLKKAQREREGGQGGSSDDEFDRSGGAGRSAEDKIKDNLFDDVDDLPDDVGDEEELAVEEDVVGSEDEMADFIVDEDGNGQPRRGDPRKKRYRQGSDMSAIHDANEIFGDVGELLSLRKKGLASSERMERRLEDEFEPTILSEKYMTGKDDEIRQVDIPERMQISEDSTGSPPVDELSIEEESSWIYAQLTSMLKDPDGLYVLGGQGFSVSKDDIAKFLELHHVQKLEIPFIAMYRKEQCRSLLDSSDNSDLNIEKKPETKCQKVLWMIQDLDKKWLLLRKRKTALHGYYAKRFEEESRRVYDENRLNLNQYLFESVMKSLKVAETEREVDDVDSKFNLHFPAGEVGVDEGQYKRPKRKSQYSVCSKAGLWEVANKFGYSAEQLGLALSLEKLVDELEDAKETPEEMAMNFMCAMFENSQAVLKGARHMAAVEISCEPSVKKYVRGIYLENAVVSTSPTAEGNGVIDSYHQFAGVKWLREKPLSKFEGAQWLLIQKAEEEKLLQVTFKLPENYMNRLVSDCYEHYLSVGVSKYAQLWNEQRKLILEDALHAFILPSMEKEARNLLTSRAKSRLLSEYGQALWDKVSAGPYQKKEMDISSDEEAAPRVMACCWGPGKPPNTFVMLDSSGEVLDVLYAGSLTLRSQNVNDQQRKKNDQDRVLKFMMDHQPHVVALGAVNLACTRLKDDIYEVIFQMVEEKPRDVGQMDDLTIVYVDESLPRLYENSRISGEQLPQQSGIVKRAVALGRYLQNPLVMAATLCGPGREILSWKLHPLEGFLQVDEKYGMVEQVMVDITNQVGIDINLAASHEWLFSPLQFISGLGPRKAASLQRSLVRAGSIFVRKDLIMHGLGKKVFVNAAGFLRIRRSGLAASSSQFIDLLDDTRIHPESYGLAQELAKDIYDQDVRGDSNDDEDAIEMAIEHVRDRPGSLRKVVLEEYLASKNRENKKETYSNIMRELSCGFQDWRIPFKDPSPDEEFYMNSGETEDTIAEGRIVQATVRRLQSGRAICVLDSGLTGMLSKEDFADDGRDIVELSDRLKEGEILTCKIKSIQKLRYQVFLICKESEMRNNRHQRNQNLDPYYHEDRNSLQIEKEKARKEKELVKKHFKSRMIVHPRFQNITADQATEYLSDKEFGESIVRPSSRGLNYLTLTLKIYDGVYAHKEIVEGGKESKDITSLQRIGKTLTIGEDTFEDLDEVMDRYVDPLVSHLKTMLNYRKFRKGTKSEVDELLRIEKSENPARIVYCFGISHEHPGTFILSYIRSTNPHHEYVGLYPKGFKFRKRMFESIDKLVAYFQRHIDDPLQETVPSIRSVAAMVPMRSPADRGSSGGGSWGGNSDRSSAPRPGRGGEYRNGGGRGDGHPSGAPRPYGGRARGRGRRDNNIEREDGNGDWGNNNTGSGDGGWGSSGGGGGGGCWGSESGGKKNDGAGGWGSESGGGGGGWGNESGGKKSSEDGGWGKEASGKKSGEDGGWGNSGGGGCSILYNQSVPRKKCFVDHHSHEKIRRRRNQRIAFALDTGSSSSVPGGGGERQEINEDRTGLGSTRLGRIAIALGRQLLLKINSARKNFPMKIFLLLLGIVVAAIEGIGMLTYKKKPSSSSSGKKLQSFVVFMNFWKAGVCLGLFVDAFKLGS</sequence>
<evidence type="ECO:0000256" key="2">
    <source>
        <dbReference type="ARBA" id="ARBA00009253"/>
    </source>
</evidence>
<accession>A0ABQ7Z4R2</accession>
<dbReference type="Pfam" id="PF14635">
    <property type="entry name" value="HHH_7"/>
    <property type="match status" value="1"/>
</dbReference>
<keyword evidence="4 6" id="KW-0804">Transcription</keyword>
<feature type="compositionally biased region" description="Gly residues" evidence="7">
    <location>
        <begin position="1520"/>
        <end position="1541"/>
    </location>
</feature>
<dbReference type="PROSITE" id="PS50126">
    <property type="entry name" value="S1"/>
    <property type="match status" value="1"/>
</dbReference>
<feature type="compositionally biased region" description="Basic and acidic residues" evidence="7">
    <location>
        <begin position="79"/>
        <end position="88"/>
    </location>
</feature>
<keyword evidence="8" id="KW-0812">Transmembrane</keyword>
<evidence type="ECO:0000256" key="4">
    <source>
        <dbReference type="ARBA" id="ARBA00023163"/>
    </source>
</evidence>
<keyword evidence="5 6" id="KW-0539">Nucleus</keyword>
<feature type="compositionally biased region" description="Gly residues" evidence="7">
    <location>
        <begin position="1548"/>
        <end position="1567"/>
    </location>
</feature>
<comment type="similarity">
    <text evidence="2 6">Belongs to the SPT6 family.</text>
</comment>
<dbReference type="Gene3D" id="3.30.420.140">
    <property type="entry name" value="YqgF/RNase H-like domain"/>
    <property type="match status" value="1"/>
</dbReference>
<feature type="compositionally biased region" description="Low complexity" evidence="7">
    <location>
        <begin position="1483"/>
        <end position="1492"/>
    </location>
</feature>
<name>A0ABQ7Z4R2_BRANA</name>
<dbReference type="PANTHER" id="PTHR10145:SF6">
    <property type="entry name" value="TRANSCRIPTION ELONGATION FACTOR SPT6"/>
    <property type="match status" value="1"/>
</dbReference>
<evidence type="ECO:0000313" key="10">
    <source>
        <dbReference type="EMBL" id="KAH0875138.1"/>
    </source>
</evidence>
<comment type="caution">
    <text evidence="10">The sequence shown here is derived from an EMBL/GenBank/DDBJ whole genome shotgun (WGS) entry which is preliminary data.</text>
</comment>
<dbReference type="InterPro" id="IPR032706">
    <property type="entry name" value="Spt6_HHH"/>
</dbReference>
<dbReference type="Pfam" id="PF04483">
    <property type="entry name" value="DUF565"/>
    <property type="match status" value="1"/>
</dbReference>
<comment type="function">
    <text evidence="6">Transcription elongation factor that enhances transcription elongation by RNA polymerase II (RNAPII).</text>
</comment>
<dbReference type="CDD" id="cd09918">
    <property type="entry name" value="SH2_Nterm_SPT6_like"/>
    <property type="match status" value="1"/>
</dbReference>
<feature type="compositionally biased region" description="Gly residues" evidence="7">
    <location>
        <begin position="1467"/>
        <end position="1478"/>
    </location>
</feature>
<feature type="transmembrane region" description="Helical" evidence="8">
    <location>
        <begin position="1725"/>
        <end position="1745"/>
    </location>
</feature>
<protein>
    <recommendedName>
        <fullName evidence="6">Transcription elongation factor spt6</fullName>
    </recommendedName>
</protein>
<dbReference type="InterPro" id="IPR035018">
    <property type="entry name" value="Spt6_SH2_C"/>
</dbReference>
<feature type="compositionally biased region" description="Basic and acidic residues" evidence="7">
    <location>
        <begin position="1568"/>
        <end position="1589"/>
    </location>
</feature>
<feature type="compositionally biased region" description="Basic and acidic residues" evidence="7">
    <location>
        <begin position="152"/>
        <end position="161"/>
    </location>
</feature>
<evidence type="ECO:0000256" key="7">
    <source>
        <dbReference type="SAM" id="MobiDB-lite"/>
    </source>
</evidence>
<dbReference type="Gene3D" id="1.10.10.650">
    <property type="entry name" value="RuvA domain 2-like"/>
    <property type="match status" value="1"/>
</dbReference>
<feature type="region of interest" description="Disordered" evidence="7">
    <location>
        <begin position="1"/>
        <end position="110"/>
    </location>
</feature>
<dbReference type="Pfam" id="PF17674">
    <property type="entry name" value="HHH_9"/>
    <property type="match status" value="1"/>
</dbReference>
<gene>
    <name evidence="10" type="ORF">HID58_072500</name>
</gene>
<dbReference type="InterPro" id="IPR006641">
    <property type="entry name" value="YqgF/RNaseH-like_dom"/>
</dbReference>
<dbReference type="PANTHER" id="PTHR10145">
    <property type="entry name" value="TRANSCRIPTION ELONGATION FACTOR SPT6"/>
    <property type="match status" value="1"/>
</dbReference>